<proteinExistence type="predicted"/>
<name>A0A419SWH0_9FIRM</name>
<keyword evidence="5" id="KW-1185">Reference proteome</keyword>
<evidence type="ECO:0000256" key="2">
    <source>
        <dbReference type="ARBA" id="ARBA00022801"/>
    </source>
</evidence>
<dbReference type="Proteomes" id="UP000284177">
    <property type="component" value="Unassembled WGS sequence"/>
</dbReference>
<evidence type="ECO:0000256" key="1">
    <source>
        <dbReference type="ARBA" id="ARBA00022741"/>
    </source>
</evidence>
<dbReference type="PANTHER" id="PTHR43146">
    <property type="entry name" value="CANCER-RELATED NUCLEOSIDE-TRIPHOSPHATASE"/>
    <property type="match status" value="1"/>
</dbReference>
<gene>
    <name evidence="4" type="ORF">BET03_05770</name>
</gene>
<dbReference type="EMBL" id="MCIB01000037">
    <property type="protein sequence ID" value="RKD29566.1"/>
    <property type="molecule type" value="Genomic_DNA"/>
</dbReference>
<dbReference type="InterPro" id="IPR004948">
    <property type="entry name" value="Nuc-triphosphatase_THEP1"/>
</dbReference>
<accession>A0A419SWH0</accession>
<evidence type="ECO:0000313" key="5">
    <source>
        <dbReference type="Proteomes" id="UP000284177"/>
    </source>
</evidence>
<dbReference type="AlphaFoldDB" id="A0A419SWH0"/>
<dbReference type="GO" id="GO:0017111">
    <property type="term" value="F:ribonucleoside triphosphate phosphatase activity"/>
    <property type="evidence" value="ECO:0007669"/>
    <property type="project" value="InterPro"/>
</dbReference>
<protein>
    <recommendedName>
        <fullName evidence="6">Nucleotide kinase</fullName>
    </recommendedName>
</protein>
<organism evidence="4 5">
    <name type="scientific">Thermohalobacter berrensis</name>
    <dbReference type="NCBI Taxonomy" id="99594"/>
    <lineage>
        <taxon>Bacteria</taxon>
        <taxon>Bacillati</taxon>
        <taxon>Bacillota</taxon>
        <taxon>Tissierellia</taxon>
        <taxon>Tissierellales</taxon>
        <taxon>Thermohalobacteraceae</taxon>
        <taxon>Thermohalobacter</taxon>
    </lineage>
</organism>
<dbReference type="OrthoDB" id="47144at2"/>
<keyword evidence="2" id="KW-0378">Hydrolase</keyword>
<evidence type="ECO:0008006" key="6">
    <source>
        <dbReference type="Google" id="ProtNLM"/>
    </source>
</evidence>
<sequence>MGEVVFISNIFLTGKIKVGKSTILNKVLNKLKIIPSGFKTLPFKEKQEIKGYYIKSNLDDSNTSNELHIIAKKNKNNNWNIQHSTFDVIGVEILKNSLKAENNVILMDELGFFESKSLKFQDYVFKCLDSEKIVLGVIKPIRTSFLNKIRNRQDTIILHININNRDKQFEKVEDILNNILY</sequence>
<dbReference type="Pfam" id="PF03266">
    <property type="entry name" value="NTPase_1"/>
    <property type="match status" value="1"/>
</dbReference>
<comment type="caution">
    <text evidence="4">The sequence shown here is derived from an EMBL/GenBank/DDBJ whole genome shotgun (WGS) entry which is preliminary data.</text>
</comment>
<dbReference type="Gene3D" id="3.40.50.300">
    <property type="entry name" value="P-loop containing nucleotide triphosphate hydrolases"/>
    <property type="match status" value="1"/>
</dbReference>
<evidence type="ECO:0000313" key="4">
    <source>
        <dbReference type="EMBL" id="RKD29566.1"/>
    </source>
</evidence>
<reference evidence="4 5" key="1">
    <citation type="submission" date="2016-08" db="EMBL/GenBank/DDBJ databases">
        <title>Novel Firmicutes and Novel Genomes.</title>
        <authorList>
            <person name="Poppleton D.I."/>
            <person name="Gribaldo S."/>
        </authorList>
    </citation>
    <scope>NUCLEOTIDE SEQUENCE [LARGE SCALE GENOMIC DNA]</scope>
    <source>
        <strain evidence="4 5">CTT3</strain>
    </source>
</reference>
<dbReference type="InterPro" id="IPR027417">
    <property type="entry name" value="P-loop_NTPase"/>
</dbReference>
<dbReference type="PANTHER" id="PTHR43146:SF1">
    <property type="entry name" value="CANCER-RELATED NUCLEOSIDE-TRIPHOSPHATASE"/>
    <property type="match status" value="1"/>
</dbReference>
<keyword evidence="3" id="KW-0067">ATP-binding</keyword>
<keyword evidence="1" id="KW-0547">Nucleotide-binding</keyword>
<dbReference type="GO" id="GO:0005524">
    <property type="term" value="F:ATP binding"/>
    <property type="evidence" value="ECO:0007669"/>
    <property type="project" value="UniProtKB-KW"/>
</dbReference>
<dbReference type="SUPFAM" id="SSF52540">
    <property type="entry name" value="P-loop containing nucleoside triphosphate hydrolases"/>
    <property type="match status" value="1"/>
</dbReference>
<evidence type="ECO:0000256" key="3">
    <source>
        <dbReference type="ARBA" id="ARBA00022840"/>
    </source>
</evidence>